<accession>A0ACB8E6V1</accession>
<protein>
    <submittedName>
        <fullName evidence="1">Uncharacterized protein</fullName>
    </submittedName>
</protein>
<keyword evidence="2" id="KW-1185">Reference proteome</keyword>
<reference evidence="1" key="1">
    <citation type="submission" date="2021-08" db="EMBL/GenBank/DDBJ databases">
        <title>The first chromosome-level gecko genome reveals the dynamic sex chromosomes of Neotropical dwarf geckos (Sphaerodactylidae: Sphaerodactylus).</title>
        <authorList>
            <person name="Pinto B.J."/>
            <person name="Keating S.E."/>
            <person name="Gamble T."/>
        </authorList>
    </citation>
    <scope>NUCLEOTIDE SEQUENCE</scope>
    <source>
        <strain evidence="1">TG3544</strain>
    </source>
</reference>
<sequence length="82" mass="9195">MVQNPPALAVRPGSTLIPINNIHHLQEHDDHYGYECLEVIFYATLELKRSQGMEETMTSSNNSIVGPFQLITSDDTSDNYSV</sequence>
<gene>
    <name evidence="1" type="ORF">K3G42_008978</name>
</gene>
<name>A0ACB8E6V1_9SAUR</name>
<evidence type="ECO:0000313" key="1">
    <source>
        <dbReference type="EMBL" id="KAH7988147.1"/>
    </source>
</evidence>
<organism evidence="1 2">
    <name type="scientific">Sphaerodactylus townsendi</name>
    <dbReference type="NCBI Taxonomy" id="933632"/>
    <lineage>
        <taxon>Eukaryota</taxon>
        <taxon>Metazoa</taxon>
        <taxon>Chordata</taxon>
        <taxon>Craniata</taxon>
        <taxon>Vertebrata</taxon>
        <taxon>Euteleostomi</taxon>
        <taxon>Lepidosauria</taxon>
        <taxon>Squamata</taxon>
        <taxon>Bifurcata</taxon>
        <taxon>Gekkota</taxon>
        <taxon>Sphaerodactylidae</taxon>
        <taxon>Sphaerodactylus</taxon>
    </lineage>
</organism>
<dbReference type="EMBL" id="CM037623">
    <property type="protein sequence ID" value="KAH7988147.1"/>
    <property type="molecule type" value="Genomic_DNA"/>
</dbReference>
<proteinExistence type="predicted"/>
<comment type="caution">
    <text evidence="1">The sequence shown here is derived from an EMBL/GenBank/DDBJ whole genome shotgun (WGS) entry which is preliminary data.</text>
</comment>
<evidence type="ECO:0000313" key="2">
    <source>
        <dbReference type="Proteomes" id="UP000827872"/>
    </source>
</evidence>
<dbReference type="Proteomes" id="UP000827872">
    <property type="component" value="Linkage Group LG10"/>
</dbReference>